<evidence type="ECO:0000313" key="2">
    <source>
        <dbReference type="EMBL" id="KZV83372.1"/>
    </source>
</evidence>
<name>A0A165CXL5_EXIGL</name>
<protein>
    <submittedName>
        <fullName evidence="2">Uncharacterized protein</fullName>
    </submittedName>
</protein>
<proteinExistence type="predicted"/>
<keyword evidence="3" id="KW-1185">Reference proteome</keyword>
<dbReference type="Proteomes" id="UP000077266">
    <property type="component" value="Unassembled WGS sequence"/>
</dbReference>
<gene>
    <name evidence="2" type="ORF">EXIGLDRAFT_315850</name>
</gene>
<sequence>MPEASESTRIDDLLMGLPPYMHPHVKSGLVAESARTLTAFRRVLIDLEPSLNRNIRASVPARNFEPRQRDRNTPGQPGDNSRTVRCITRSTRACPRRAHDLRGNSTRWIYRTRPRNGQGTSGSLPARWRTAVYGNEL</sequence>
<evidence type="ECO:0000256" key="1">
    <source>
        <dbReference type="SAM" id="MobiDB-lite"/>
    </source>
</evidence>
<dbReference type="EMBL" id="KV426275">
    <property type="protein sequence ID" value="KZV83372.1"/>
    <property type="molecule type" value="Genomic_DNA"/>
</dbReference>
<dbReference type="AlphaFoldDB" id="A0A165CXL5"/>
<dbReference type="InParanoid" id="A0A165CXL5"/>
<feature type="compositionally biased region" description="Polar residues" evidence="1">
    <location>
        <begin position="73"/>
        <end position="83"/>
    </location>
</feature>
<reference evidence="2 3" key="1">
    <citation type="journal article" date="2016" name="Mol. Biol. Evol.">
        <title>Comparative Genomics of Early-Diverging Mushroom-Forming Fungi Provides Insights into the Origins of Lignocellulose Decay Capabilities.</title>
        <authorList>
            <person name="Nagy L.G."/>
            <person name="Riley R."/>
            <person name="Tritt A."/>
            <person name="Adam C."/>
            <person name="Daum C."/>
            <person name="Floudas D."/>
            <person name="Sun H."/>
            <person name="Yadav J.S."/>
            <person name="Pangilinan J."/>
            <person name="Larsson K.H."/>
            <person name="Matsuura K."/>
            <person name="Barry K."/>
            <person name="Labutti K."/>
            <person name="Kuo R."/>
            <person name="Ohm R.A."/>
            <person name="Bhattacharya S.S."/>
            <person name="Shirouzu T."/>
            <person name="Yoshinaga Y."/>
            <person name="Martin F.M."/>
            <person name="Grigoriev I.V."/>
            <person name="Hibbett D.S."/>
        </authorList>
    </citation>
    <scope>NUCLEOTIDE SEQUENCE [LARGE SCALE GENOMIC DNA]</scope>
    <source>
        <strain evidence="2 3">HHB12029</strain>
    </source>
</reference>
<organism evidence="2 3">
    <name type="scientific">Exidia glandulosa HHB12029</name>
    <dbReference type="NCBI Taxonomy" id="1314781"/>
    <lineage>
        <taxon>Eukaryota</taxon>
        <taxon>Fungi</taxon>
        <taxon>Dikarya</taxon>
        <taxon>Basidiomycota</taxon>
        <taxon>Agaricomycotina</taxon>
        <taxon>Agaricomycetes</taxon>
        <taxon>Auriculariales</taxon>
        <taxon>Exidiaceae</taxon>
        <taxon>Exidia</taxon>
    </lineage>
</organism>
<accession>A0A165CXL5</accession>
<feature type="region of interest" description="Disordered" evidence="1">
    <location>
        <begin position="58"/>
        <end position="83"/>
    </location>
</feature>
<evidence type="ECO:0000313" key="3">
    <source>
        <dbReference type="Proteomes" id="UP000077266"/>
    </source>
</evidence>
<dbReference type="OrthoDB" id="2594560at2759"/>